<dbReference type="VEuPathDB" id="FungiDB:HpaG812761"/>
<proteinExistence type="predicted"/>
<dbReference type="EMBL" id="JH598089">
    <property type="status" value="NOT_ANNOTATED_CDS"/>
    <property type="molecule type" value="Genomic_DNA"/>
</dbReference>
<dbReference type="HOGENOM" id="CLU_1879400_0_0_1"/>
<reference evidence="2" key="2">
    <citation type="submission" date="2015-06" db="UniProtKB">
        <authorList>
            <consortium name="EnsemblProtists"/>
        </authorList>
    </citation>
    <scope>IDENTIFICATION</scope>
    <source>
        <strain evidence="2">Emoy2</strain>
    </source>
</reference>
<feature type="compositionally biased region" description="Low complexity" evidence="1">
    <location>
        <begin position="78"/>
        <end position="92"/>
    </location>
</feature>
<feature type="region of interest" description="Disordered" evidence="1">
    <location>
        <begin position="44"/>
        <end position="136"/>
    </location>
</feature>
<protein>
    <submittedName>
        <fullName evidence="2">Uncharacterized protein</fullName>
    </submittedName>
</protein>
<dbReference type="EnsemblProtists" id="HpaT812761">
    <property type="protein sequence ID" value="HpaP812761"/>
    <property type="gene ID" value="HpaG812761"/>
</dbReference>
<organism evidence="2 3">
    <name type="scientific">Hyaloperonospora arabidopsidis (strain Emoy2)</name>
    <name type="common">Downy mildew agent</name>
    <name type="synonym">Peronospora arabidopsidis</name>
    <dbReference type="NCBI Taxonomy" id="559515"/>
    <lineage>
        <taxon>Eukaryota</taxon>
        <taxon>Sar</taxon>
        <taxon>Stramenopiles</taxon>
        <taxon>Oomycota</taxon>
        <taxon>Peronosporomycetes</taxon>
        <taxon>Peronosporales</taxon>
        <taxon>Peronosporaceae</taxon>
        <taxon>Hyaloperonospora</taxon>
    </lineage>
</organism>
<accession>M4C133</accession>
<evidence type="ECO:0000313" key="2">
    <source>
        <dbReference type="EnsemblProtists" id="HpaP812761"/>
    </source>
</evidence>
<reference evidence="3" key="1">
    <citation type="journal article" date="2010" name="Science">
        <title>Signatures of adaptation to obligate biotrophy in the Hyaloperonospora arabidopsidis genome.</title>
        <authorList>
            <person name="Baxter L."/>
            <person name="Tripathy S."/>
            <person name="Ishaque N."/>
            <person name="Boot N."/>
            <person name="Cabral A."/>
            <person name="Kemen E."/>
            <person name="Thines M."/>
            <person name="Ah-Fong A."/>
            <person name="Anderson R."/>
            <person name="Badejoko W."/>
            <person name="Bittner-Eddy P."/>
            <person name="Boore J.L."/>
            <person name="Chibucos M.C."/>
            <person name="Coates M."/>
            <person name="Dehal P."/>
            <person name="Delehaunty K."/>
            <person name="Dong S."/>
            <person name="Downton P."/>
            <person name="Dumas B."/>
            <person name="Fabro G."/>
            <person name="Fronick C."/>
            <person name="Fuerstenberg S.I."/>
            <person name="Fulton L."/>
            <person name="Gaulin E."/>
            <person name="Govers F."/>
            <person name="Hughes L."/>
            <person name="Humphray S."/>
            <person name="Jiang R.H."/>
            <person name="Judelson H."/>
            <person name="Kamoun S."/>
            <person name="Kyung K."/>
            <person name="Meijer H."/>
            <person name="Minx P."/>
            <person name="Morris P."/>
            <person name="Nelson J."/>
            <person name="Phuntumart V."/>
            <person name="Qutob D."/>
            <person name="Rehmany A."/>
            <person name="Rougon-Cardoso A."/>
            <person name="Ryden P."/>
            <person name="Torto-Alalibo T."/>
            <person name="Studholme D."/>
            <person name="Wang Y."/>
            <person name="Win J."/>
            <person name="Wood J."/>
            <person name="Clifton S.W."/>
            <person name="Rogers J."/>
            <person name="Van den Ackerveken G."/>
            <person name="Jones J.D."/>
            <person name="McDowell J.M."/>
            <person name="Beynon J."/>
            <person name="Tyler B.M."/>
        </authorList>
    </citation>
    <scope>NUCLEOTIDE SEQUENCE [LARGE SCALE GENOMIC DNA]</scope>
    <source>
        <strain evidence="3">Emoy2</strain>
    </source>
</reference>
<feature type="region of interest" description="Disordered" evidence="1">
    <location>
        <begin position="1"/>
        <end position="28"/>
    </location>
</feature>
<feature type="compositionally biased region" description="Basic and acidic residues" evidence="1">
    <location>
        <begin position="111"/>
        <end position="136"/>
    </location>
</feature>
<dbReference type="InParanoid" id="M4C133"/>
<sequence>MKRARFGGTESGGLRLKKSGEKSATDAAALRAARLRKYEAFHGTGHSLSGQRSTHASTTSGGQCLGSSGVTLDGSGNSSAAMARPSAMATPSVGNRLNGEAVFVADEEEKGEEKKHDEVKESDTLKPFHGEGRRLR</sequence>
<keyword evidence="3" id="KW-1185">Reference proteome</keyword>
<evidence type="ECO:0000256" key="1">
    <source>
        <dbReference type="SAM" id="MobiDB-lite"/>
    </source>
</evidence>
<dbReference type="AlphaFoldDB" id="M4C133"/>
<name>M4C133_HYAAE</name>
<feature type="compositionally biased region" description="Polar residues" evidence="1">
    <location>
        <begin position="46"/>
        <end position="77"/>
    </location>
</feature>
<dbReference type="Proteomes" id="UP000011713">
    <property type="component" value="Unassembled WGS sequence"/>
</dbReference>
<evidence type="ECO:0000313" key="3">
    <source>
        <dbReference type="Proteomes" id="UP000011713"/>
    </source>
</evidence>